<sequence length="370" mass="41690">MYLTPLFFTPGFATRYDYVRVGKWIDGLDLRVDDVDFGDDNADVPWSQCSRPCASGEVKKMQQGEMCCWFCQKCEGWQYLIDEFTCRDCPPGWWPRRNVRDCFPLPENYIHWNSIYAIVPMVISLAGVVMTTAVVVVFVLHNDTPVVRASGRELSYMLLSGILVCYLITFSLLAKPSAAVCGLQRFGVGFGFSTMYAALLTKTNRISRIFDSASKSAKRPSFISPRSQVVIALVLVSVQVVGACAWLIVERPQTRQYYPEGRREEVILKCDIDDSSFLISLAYVMLLIITCTVYAVKTRKIPENFNESKFIGFTMYTTCIVWLAFVPIYFGTLNNYEVSATSVCLSVSLSVYSSISGGKIALTSYWSHQD</sequence>
<dbReference type="PRINTS" id="PR00248">
    <property type="entry name" value="GPCRMGR"/>
</dbReference>
<keyword evidence="7" id="KW-0325">Glycoprotein</keyword>
<organism evidence="11 12">
    <name type="scientific">Priapulus caudatus</name>
    <name type="common">Priapulid worm</name>
    <dbReference type="NCBI Taxonomy" id="37621"/>
    <lineage>
        <taxon>Eukaryota</taxon>
        <taxon>Metazoa</taxon>
        <taxon>Ecdysozoa</taxon>
        <taxon>Scalidophora</taxon>
        <taxon>Priapulida</taxon>
        <taxon>Priapulimorpha</taxon>
        <taxon>Priapulimorphida</taxon>
        <taxon>Priapulidae</taxon>
        <taxon>Priapulus</taxon>
    </lineage>
</organism>
<comment type="subcellular location">
    <subcellularLocation>
        <location evidence="1">Cell membrane</location>
        <topology evidence="1">Multi-pass membrane protein</topology>
    </subcellularLocation>
</comment>
<evidence type="ECO:0000256" key="1">
    <source>
        <dbReference type="ARBA" id="ARBA00004651"/>
    </source>
</evidence>
<evidence type="ECO:0000256" key="7">
    <source>
        <dbReference type="ARBA" id="ARBA00023180"/>
    </source>
</evidence>
<gene>
    <name evidence="12" type="primary">LOC106820784</name>
</gene>
<dbReference type="RefSeq" id="XP_014680839.1">
    <property type="nucleotide sequence ID" value="XM_014825353.1"/>
</dbReference>
<proteinExistence type="predicted"/>
<feature type="transmembrane region" description="Helical" evidence="9">
    <location>
        <begin position="308"/>
        <end position="330"/>
    </location>
</feature>
<evidence type="ECO:0000256" key="9">
    <source>
        <dbReference type="SAM" id="Phobius"/>
    </source>
</evidence>
<feature type="transmembrane region" description="Helical" evidence="9">
    <location>
        <begin position="115"/>
        <end position="142"/>
    </location>
</feature>
<protein>
    <submittedName>
        <fullName evidence="12">Metabotropic glutamate receptor-like</fullName>
    </submittedName>
</protein>
<keyword evidence="6 9" id="KW-0472">Membrane</keyword>
<dbReference type="PANTHER" id="PTHR24060">
    <property type="entry name" value="METABOTROPIC GLUTAMATE RECEPTOR"/>
    <property type="match status" value="1"/>
</dbReference>
<dbReference type="InterPro" id="IPR011500">
    <property type="entry name" value="GPCR_3_9-Cys_dom"/>
</dbReference>
<feature type="transmembrane region" description="Helical" evidence="9">
    <location>
        <begin position="228"/>
        <end position="249"/>
    </location>
</feature>
<keyword evidence="4 9" id="KW-1133">Transmembrane helix</keyword>
<keyword evidence="8" id="KW-0807">Transducer</keyword>
<dbReference type="PROSITE" id="PS00980">
    <property type="entry name" value="G_PROTEIN_RECEP_F3_2"/>
    <property type="match status" value="1"/>
</dbReference>
<feature type="domain" description="G-protein coupled receptors family 3 profile" evidence="10">
    <location>
        <begin position="116"/>
        <end position="351"/>
    </location>
</feature>
<evidence type="ECO:0000313" key="12">
    <source>
        <dbReference type="RefSeq" id="XP_014680839.1"/>
    </source>
</evidence>
<dbReference type="InterPro" id="IPR050726">
    <property type="entry name" value="mGluR"/>
</dbReference>
<dbReference type="GeneID" id="106820784"/>
<evidence type="ECO:0000256" key="2">
    <source>
        <dbReference type="ARBA" id="ARBA00022475"/>
    </source>
</evidence>
<dbReference type="InterPro" id="IPR017979">
    <property type="entry name" value="GPCR_3_CS"/>
</dbReference>
<dbReference type="InterPro" id="IPR017978">
    <property type="entry name" value="GPCR_3_C"/>
</dbReference>
<evidence type="ECO:0000259" key="10">
    <source>
        <dbReference type="PROSITE" id="PS50259"/>
    </source>
</evidence>
<accession>A0ABM1F8R8</accession>
<dbReference type="Gene3D" id="2.10.50.30">
    <property type="entry name" value="GPCR, family 3, nine cysteines domain"/>
    <property type="match status" value="1"/>
</dbReference>
<keyword evidence="11" id="KW-1185">Reference proteome</keyword>
<reference evidence="12" key="1">
    <citation type="submission" date="2025-08" db="UniProtKB">
        <authorList>
            <consortium name="RefSeq"/>
        </authorList>
    </citation>
    <scope>IDENTIFICATION</scope>
</reference>
<name>A0ABM1F8R8_PRICU</name>
<evidence type="ECO:0000313" key="11">
    <source>
        <dbReference type="Proteomes" id="UP000695022"/>
    </source>
</evidence>
<dbReference type="Proteomes" id="UP000695022">
    <property type="component" value="Unplaced"/>
</dbReference>
<feature type="transmembrane region" description="Helical" evidence="9">
    <location>
        <begin position="277"/>
        <end position="296"/>
    </location>
</feature>
<evidence type="ECO:0000256" key="6">
    <source>
        <dbReference type="ARBA" id="ARBA00023136"/>
    </source>
</evidence>
<dbReference type="InterPro" id="IPR000337">
    <property type="entry name" value="GPCR_3"/>
</dbReference>
<dbReference type="InterPro" id="IPR038550">
    <property type="entry name" value="GPCR_3_9-Cys_sf"/>
</dbReference>
<evidence type="ECO:0000256" key="8">
    <source>
        <dbReference type="ARBA" id="ARBA00023224"/>
    </source>
</evidence>
<keyword evidence="5" id="KW-0297">G-protein coupled receptor</keyword>
<feature type="transmembrane region" description="Helical" evidence="9">
    <location>
        <begin position="154"/>
        <end position="174"/>
    </location>
</feature>
<keyword evidence="2" id="KW-1003">Cell membrane</keyword>
<dbReference type="PROSITE" id="PS50259">
    <property type="entry name" value="G_PROTEIN_RECEP_F3_4"/>
    <property type="match status" value="1"/>
</dbReference>
<evidence type="ECO:0000256" key="3">
    <source>
        <dbReference type="ARBA" id="ARBA00022692"/>
    </source>
</evidence>
<dbReference type="PROSITE" id="PS00981">
    <property type="entry name" value="G_PROTEIN_RECEP_F3_3"/>
    <property type="match status" value="1"/>
</dbReference>
<keyword evidence="5" id="KW-0675">Receptor</keyword>
<evidence type="ECO:0000256" key="5">
    <source>
        <dbReference type="ARBA" id="ARBA00023040"/>
    </source>
</evidence>
<feature type="transmembrane region" description="Helical" evidence="9">
    <location>
        <begin position="186"/>
        <end position="207"/>
    </location>
</feature>
<evidence type="ECO:0000256" key="4">
    <source>
        <dbReference type="ARBA" id="ARBA00022989"/>
    </source>
</evidence>
<keyword evidence="3 9" id="KW-0812">Transmembrane</keyword>
<dbReference type="Pfam" id="PF00003">
    <property type="entry name" value="7tm_3"/>
    <property type="match status" value="1"/>
</dbReference>
<dbReference type="Pfam" id="PF07562">
    <property type="entry name" value="NCD3G"/>
    <property type="match status" value="1"/>
</dbReference>